<dbReference type="SUPFAM" id="SSF51556">
    <property type="entry name" value="Metallo-dependent hydrolases"/>
    <property type="match status" value="1"/>
</dbReference>
<keyword evidence="4" id="KW-1185">Reference proteome</keyword>
<dbReference type="PANTHER" id="PTHR22642:SF2">
    <property type="entry name" value="PROTEIN LONG AFTER FAR-RED 3"/>
    <property type="match status" value="1"/>
</dbReference>
<dbReference type="Gene3D" id="3.20.20.140">
    <property type="entry name" value="Metal-dependent hydrolases"/>
    <property type="match status" value="1"/>
</dbReference>
<dbReference type="Pfam" id="PF07969">
    <property type="entry name" value="Amidohydro_3"/>
    <property type="match status" value="1"/>
</dbReference>
<dbReference type="InterPro" id="IPR032466">
    <property type="entry name" value="Metal_Hydrolase"/>
</dbReference>
<accession>A0A7Z0D3V9</accession>
<evidence type="ECO:0000313" key="3">
    <source>
        <dbReference type="EMBL" id="NYI68400.1"/>
    </source>
</evidence>
<dbReference type="InterPro" id="IPR013108">
    <property type="entry name" value="Amidohydro_3"/>
</dbReference>
<evidence type="ECO:0000313" key="4">
    <source>
        <dbReference type="Proteomes" id="UP000539111"/>
    </source>
</evidence>
<evidence type="ECO:0000256" key="1">
    <source>
        <dbReference type="SAM" id="MobiDB-lite"/>
    </source>
</evidence>
<keyword evidence="3" id="KW-0378">Hydrolase</keyword>
<dbReference type="EMBL" id="JACBZP010000001">
    <property type="protein sequence ID" value="NYI68400.1"/>
    <property type="molecule type" value="Genomic_DNA"/>
</dbReference>
<organism evidence="3 4">
    <name type="scientific">Spelaeicoccus albus</name>
    <dbReference type="NCBI Taxonomy" id="1280376"/>
    <lineage>
        <taxon>Bacteria</taxon>
        <taxon>Bacillati</taxon>
        <taxon>Actinomycetota</taxon>
        <taxon>Actinomycetes</taxon>
        <taxon>Micrococcales</taxon>
        <taxon>Brevibacteriaceae</taxon>
        <taxon>Spelaeicoccus</taxon>
    </lineage>
</organism>
<comment type="caution">
    <text evidence="3">The sequence shown here is derived from an EMBL/GenBank/DDBJ whole genome shotgun (WGS) entry which is preliminary data.</text>
</comment>
<feature type="domain" description="Amidohydrolase 3" evidence="2">
    <location>
        <begin position="146"/>
        <end position="359"/>
    </location>
</feature>
<evidence type="ECO:0000259" key="2">
    <source>
        <dbReference type="Pfam" id="PF07969"/>
    </source>
</evidence>
<dbReference type="SUPFAM" id="SSF51338">
    <property type="entry name" value="Composite domain of metallo-dependent hydrolases"/>
    <property type="match status" value="1"/>
</dbReference>
<dbReference type="InterPro" id="IPR011059">
    <property type="entry name" value="Metal-dep_hydrolase_composite"/>
</dbReference>
<dbReference type="AlphaFoldDB" id="A0A7Z0D3V9"/>
<feature type="region of interest" description="Disordered" evidence="1">
    <location>
        <begin position="326"/>
        <end position="346"/>
    </location>
</feature>
<dbReference type="PANTHER" id="PTHR22642">
    <property type="entry name" value="IMIDAZOLONEPROPIONASE"/>
    <property type="match status" value="1"/>
</dbReference>
<name>A0A7Z0D3V9_9MICO</name>
<gene>
    <name evidence="3" type="ORF">BJY26_002706</name>
</gene>
<dbReference type="Gene3D" id="2.30.40.10">
    <property type="entry name" value="Urease, subunit C, domain 1"/>
    <property type="match status" value="2"/>
</dbReference>
<proteinExistence type="predicted"/>
<dbReference type="Proteomes" id="UP000539111">
    <property type="component" value="Unassembled WGS sequence"/>
</dbReference>
<dbReference type="GO" id="GO:0016810">
    <property type="term" value="F:hydrolase activity, acting on carbon-nitrogen (but not peptide) bonds"/>
    <property type="evidence" value="ECO:0007669"/>
    <property type="project" value="InterPro"/>
</dbReference>
<sequence length="367" mass="37466">MTARHGKLEDMHKTLFLGGDVYSPADPFATAMLIDGDSVAWVGSDEAARAVGDSAEVVELDGALVTPAFVDALADGSAPDAASAGAARGVAAVHITVGADDVERFAPDEESDTAVYIAAQVSTAAEADEWKDAAPWLTGFAAEVGDDGDIAAQIAAATSAGLQARFTAADDGQLARVLAGYDAAAESAGRARLAAAGHRVDIAHAASDDMIAEMNSRRLSVGVRPGDGEARIGSMIKAGIPVAFGAAGTDGAPDPWGSVRAAVFADDPNERISARAAFTAHTRGGRRVAGGPGDGALVPGAQATFTIWAPTDLLVQVADERIAAWSTDPRSGTPGLPDLADPEFRPTCLSTVRRGRRVHMSEQGRSA</sequence>
<protein>
    <submittedName>
        <fullName evidence="3">Putative amidohydrolase YtcJ</fullName>
    </submittedName>
</protein>
<reference evidence="3 4" key="1">
    <citation type="submission" date="2020-07" db="EMBL/GenBank/DDBJ databases">
        <title>Sequencing the genomes of 1000 actinobacteria strains.</title>
        <authorList>
            <person name="Klenk H.-P."/>
        </authorList>
    </citation>
    <scope>NUCLEOTIDE SEQUENCE [LARGE SCALE GENOMIC DNA]</scope>
    <source>
        <strain evidence="3 4">DSM 26341</strain>
    </source>
</reference>